<dbReference type="PANTHER" id="PTHR21422">
    <property type="entry name" value="RAB3 GTPASE-ACTIVATING PROTEIN CATALYTIC SUBUNIT"/>
    <property type="match status" value="1"/>
</dbReference>
<feature type="transmembrane region" description="Helical" evidence="1">
    <location>
        <begin position="97"/>
        <end position="119"/>
    </location>
</feature>
<name>A0A835QYQ4_VANPL</name>
<dbReference type="PANTHER" id="PTHR21422:SF9">
    <property type="entry name" value="RAB3 GTPASE-ACTIVATING PROTEIN CATALYTIC SUBUNIT"/>
    <property type="match status" value="1"/>
</dbReference>
<keyword evidence="3" id="KW-1185">Reference proteome</keyword>
<keyword evidence="1" id="KW-0812">Transmembrane</keyword>
<dbReference type="EMBL" id="JADCNL010000005">
    <property type="protein sequence ID" value="KAG0481144.1"/>
    <property type="molecule type" value="Genomic_DNA"/>
</dbReference>
<dbReference type="GO" id="GO:0005096">
    <property type="term" value="F:GTPase activator activity"/>
    <property type="evidence" value="ECO:0007669"/>
    <property type="project" value="InterPro"/>
</dbReference>
<dbReference type="AlphaFoldDB" id="A0A835QYQ4"/>
<evidence type="ECO:0000313" key="3">
    <source>
        <dbReference type="Proteomes" id="UP000636800"/>
    </source>
</evidence>
<gene>
    <name evidence="2" type="ORF">HPP92_012002</name>
</gene>
<protein>
    <submittedName>
        <fullName evidence="2">Uncharacterized protein</fullName>
    </submittedName>
</protein>
<keyword evidence="1" id="KW-1133">Transmembrane helix</keyword>
<evidence type="ECO:0000313" key="2">
    <source>
        <dbReference type="EMBL" id="KAG0481144.1"/>
    </source>
</evidence>
<evidence type="ECO:0000256" key="1">
    <source>
        <dbReference type="SAM" id="Phobius"/>
    </source>
</evidence>
<sequence length="393" mass="44556">MVSLRTTTSGSELVDEEHEYSSVVGELVGVHEEGVLETEALRQAQGQAGKDDIDIGFVISQCRPTLLGTSSEDVRELLGKHICLPSKLQTQMLFLKILFAGIHLVTGRMMMLMACILVMQLNQNSPPGLPKVGSRSVCLNMEIHGGRFGMPHLLYLHLNRDLFFDPIREGEKILHYLETLQPQQLLVQMVRTAFRASADTLSRTAFGEFRLMKVKIEQLYHTLASTLRPLQENRVVDKVEMFGDLNRLCTVFEHIENLVILAASVHHKLYDAPRLSEAIFQDYFNFYLPKMGTGSESLCFDKEYTMKQLVKVHERDVIASFFPPPTANQSWRKVLSMGNLLFGHEPILREIIFSVYDKVSNFGALMDDVETHRMYICGTSNDLRVALSVTSWD</sequence>
<proteinExistence type="predicted"/>
<dbReference type="InterPro" id="IPR045700">
    <property type="entry name" value="Rab3GAP1"/>
</dbReference>
<accession>A0A835QYQ4</accession>
<organism evidence="2 3">
    <name type="scientific">Vanilla planifolia</name>
    <name type="common">Vanilla</name>
    <dbReference type="NCBI Taxonomy" id="51239"/>
    <lineage>
        <taxon>Eukaryota</taxon>
        <taxon>Viridiplantae</taxon>
        <taxon>Streptophyta</taxon>
        <taxon>Embryophyta</taxon>
        <taxon>Tracheophyta</taxon>
        <taxon>Spermatophyta</taxon>
        <taxon>Magnoliopsida</taxon>
        <taxon>Liliopsida</taxon>
        <taxon>Asparagales</taxon>
        <taxon>Orchidaceae</taxon>
        <taxon>Vanilloideae</taxon>
        <taxon>Vanilleae</taxon>
        <taxon>Vanilla</taxon>
    </lineage>
</organism>
<keyword evidence="1" id="KW-0472">Membrane</keyword>
<dbReference type="Proteomes" id="UP000636800">
    <property type="component" value="Chromosome 5"/>
</dbReference>
<reference evidence="2 3" key="1">
    <citation type="journal article" date="2020" name="Nat. Food">
        <title>A phased Vanilla planifolia genome enables genetic improvement of flavour and production.</title>
        <authorList>
            <person name="Hasing T."/>
            <person name="Tang H."/>
            <person name="Brym M."/>
            <person name="Khazi F."/>
            <person name="Huang T."/>
            <person name="Chambers A.H."/>
        </authorList>
    </citation>
    <scope>NUCLEOTIDE SEQUENCE [LARGE SCALE GENOMIC DNA]</scope>
    <source>
        <tissue evidence="2">Leaf</tissue>
    </source>
</reference>
<dbReference type="OrthoDB" id="1108417at2759"/>
<comment type="caution">
    <text evidence="2">The sequence shown here is derived from an EMBL/GenBank/DDBJ whole genome shotgun (WGS) entry which is preliminary data.</text>
</comment>